<comment type="caution">
    <text evidence="1">The sequence shown here is derived from an EMBL/GenBank/DDBJ whole genome shotgun (WGS) entry which is preliminary data.</text>
</comment>
<keyword evidence="2" id="KW-1185">Reference proteome</keyword>
<organism evidence="1 2">
    <name type="scientific">candidate division MSBL1 archaeon SCGC-AAA261F19</name>
    <dbReference type="NCBI Taxonomy" id="1698275"/>
    <lineage>
        <taxon>Archaea</taxon>
        <taxon>Methanobacteriati</taxon>
        <taxon>Methanobacteriota</taxon>
        <taxon>candidate division MSBL1</taxon>
    </lineage>
</organism>
<name>A0A133V9A2_9EURY</name>
<dbReference type="Proteomes" id="UP000070565">
    <property type="component" value="Unassembled WGS sequence"/>
</dbReference>
<evidence type="ECO:0008006" key="3">
    <source>
        <dbReference type="Google" id="ProtNLM"/>
    </source>
</evidence>
<accession>A0A133V9A2</accession>
<reference evidence="1 2" key="1">
    <citation type="journal article" date="2016" name="Sci. Rep.">
        <title>Metabolic traits of an uncultured archaeal lineage -MSBL1- from brine pools of the Red Sea.</title>
        <authorList>
            <person name="Mwirichia R."/>
            <person name="Alam I."/>
            <person name="Rashid M."/>
            <person name="Vinu M."/>
            <person name="Ba-Alawi W."/>
            <person name="Anthony Kamau A."/>
            <person name="Kamanda Ngugi D."/>
            <person name="Goker M."/>
            <person name="Klenk H.P."/>
            <person name="Bajic V."/>
            <person name="Stingl U."/>
        </authorList>
    </citation>
    <scope>NUCLEOTIDE SEQUENCE [LARGE SCALE GENOMIC DNA]</scope>
    <source>
        <strain evidence="1">SCGC-AAA261F19</strain>
    </source>
</reference>
<evidence type="ECO:0000313" key="1">
    <source>
        <dbReference type="EMBL" id="KXB03014.1"/>
    </source>
</evidence>
<protein>
    <recommendedName>
        <fullName evidence="3">Transposase</fullName>
    </recommendedName>
</protein>
<sequence>MRSYVKTLVGKFKDFESQGREAQRLIRRILEPHLIDDVRYNSIYDGEDFFSELLYASLSESSMESASESLILKNARASSGKQGHRHWKMSEIKEWWELEEECLDETSRTFRKRGMLRKKTCAAVDYHDRPYCGDKDDDMVRGIEPKAGTSWGHVFLCLDMIASGRAGALVKSVDDG</sequence>
<evidence type="ECO:0000313" key="2">
    <source>
        <dbReference type="Proteomes" id="UP000070565"/>
    </source>
</evidence>
<dbReference type="EMBL" id="LHXZ01000037">
    <property type="protein sequence ID" value="KXB03014.1"/>
    <property type="molecule type" value="Genomic_DNA"/>
</dbReference>
<gene>
    <name evidence="1" type="ORF">AKJ45_02840</name>
</gene>
<proteinExistence type="predicted"/>
<dbReference type="AlphaFoldDB" id="A0A133V9A2"/>